<feature type="region of interest" description="Disordered" evidence="3">
    <location>
        <begin position="13"/>
        <end position="34"/>
    </location>
</feature>
<proteinExistence type="inferred from homology"/>
<gene>
    <name evidence="5" type="ORF">CB5_LOCUS288</name>
</gene>
<evidence type="ECO:0000256" key="2">
    <source>
        <dbReference type="ARBA" id="ARBA00038334"/>
    </source>
</evidence>
<evidence type="ECO:0000259" key="4">
    <source>
        <dbReference type="Pfam" id="PF00561"/>
    </source>
</evidence>
<sequence length="106" mass="11789">MTTSWEIMYRDCSSDGRDQRDRHARGREGSRGRAGTGILLLHGFPELWYSWRHQIIGLAACGYRAIAPDLRGYGDTSAPPSVNSYTLFHLVGDVVALLDALELPQV</sequence>
<feature type="compositionally biased region" description="Basic and acidic residues" evidence="3">
    <location>
        <begin position="13"/>
        <end position="31"/>
    </location>
</feature>
<accession>A0A6V7NF07</accession>
<evidence type="ECO:0000313" key="5">
    <source>
        <dbReference type="EMBL" id="CAD1817077.1"/>
    </source>
</evidence>
<organism evidence="5">
    <name type="scientific">Ananas comosus var. bracteatus</name>
    <name type="common">red pineapple</name>
    <dbReference type="NCBI Taxonomy" id="296719"/>
    <lineage>
        <taxon>Eukaryota</taxon>
        <taxon>Viridiplantae</taxon>
        <taxon>Streptophyta</taxon>
        <taxon>Embryophyta</taxon>
        <taxon>Tracheophyta</taxon>
        <taxon>Spermatophyta</taxon>
        <taxon>Magnoliopsida</taxon>
        <taxon>Liliopsida</taxon>
        <taxon>Poales</taxon>
        <taxon>Bromeliaceae</taxon>
        <taxon>Bromelioideae</taxon>
        <taxon>Ananas</taxon>
    </lineage>
</organism>
<dbReference type="InterPro" id="IPR029058">
    <property type="entry name" value="AB_hydrolase_fold"/>
</dbReference>
<dbReference type="AlphaFoldDB" id="A0A6V7NF07"/>
<dbReference type="Gene3D" id="3.40.50.1820">
    <property type="entry name" value="alpha/beta hydrolase"/>
    <property type="match status" value="1"/>
</dbReference>
<dbReference type="Pfam" id="PF00561">
    <property type="entry name" value="Abhydrolase_1"/>
    <property type="match status" value="1"/>
</dbReference>
<feature type="domain" description="AB hydrolase-1" evidence="4">
    <location>
        <begin position="38"/>
        <end position="106"/>
    </location>
</feature>
<dbReference type="EMBL" id="LR862129">
    <property type="protein sequence ID" value="CAD1817077.1"/>
    <property type="molecule type" value="Genomic_DNA"/>
</dbReference>
<dbReference type="InterPro" id="IPR000073">
    <property type="entry name" value="AB_hydrolase_1"/>
</dbReference>
<reference evidence="5" key="1">
    <citation type="submission" date="2020-07" db="EMBL/GenBank/DDBJ databases">
        <authorList>
            <person name="Lin J."/>
        </authorList>
    </citation>
    <scope>NUCLEOTIDE SEQUENCE</scope>
</reference>
<evidence type="ECO:0000256" key="1">
    <source>
        <dbReference type="ARBA" id="ARBA00022801"/>
    </source>
</evidence>
<dbReference type="PRINTS" id="PR00412">
    <property type="entry name" value="EPOXHYDRLASE"/>
</dbReference>
<dbReference type="PANTHER" id="PTHR43329">
    <property type="entry name" value="EPOXIDE HYDROLASE"/>
    <property type="match status" value="1"/>
</dbReference>
<comment type="similarity">
    <text evidence="2">Belongs to the AB hydrolase superfamily. Epoxide hydrolase family.</text>
</comment>
<evidence type="ECO:0000256" key="3">
    <source>
        <dbReference type="SAM" id="MobiDB-lite"/>
    </source>
</evidence>
<dbReference type="InterPro" id="IPR000639">
    <property type="entry name" value="Epox_hydrolase-like"/>
</dbReference>
<name>A0A6V7NF07_ANACO</name>
<dbReference type="GO" id="GO:0016787">
    <property type="term" value="F:hydrolase activity"/>
    <property type="evidence" value="ECO:0007669"/>
    <property type="project" value="UniProtKB-KW"/>
</dbReference>
<keyword evidence="1" id="KW-0378">Hydrolase</keyword>
<protein>
    <recommendedName>
        <fullName evidence="4">AB hydrolase-1 domain-containing protein</fullName>
    </recommendedName>
</protein>
<dbReference type="SUPFAM" id="SSF53474">
    <property type="entry name" value="alpha/beta-Hydrolases"/>
    <property type="match status" value="1"/>
</dbReference>